<feature type="non-terminal residue" evidence="2">
    <location>
        <position position="92"/>
    </location>
</feature>
<evidence type="ECO:0000256" key="1">
    <source>
        <dbReference type="SAM" id="MobiDB-lite"/>
    </source>
</evidence>
<feature type="region of interest" description="Disordered" evidence="1">
    <location>
        <begin position="1"/>
        <end position="23"/>
    </location>
</feature>
<dbReference type="InterPro" id="IPR011990">
    <property type="entry name" value="TPR-like_helical_dom_sf"/>
</dbReference>
<dbReference type="EMBL" id="ML002374">
    <property type="protein sequence ID" value="RKP38379.1"/>
    <property type="molecule type" value="Genomic_DNA"/>
</dbReference>
<name>A0A4V1J5A5_9FUNG</name>
<dbReference type="Proteomes" id="UP000268162">
    <property type="component" value="Unassembled WGS sequence"/>
</dbReference>
<dbReference type="AlphaFoldDB" id="A0A4V1J5A5"/>
<sequence length="92" mass="10319">MDPAILVKTGGARPLPVSPHSGSVGHGAWLATVGQLDEDLRAQHSQLGAIHKDTQALRLRLREHYSDMLFRDLVFAHARDLETALWKTCFYR</sequence>
<evidence type="ECO:0000313" key="2">
    <source>
        <dbReference type="EMBL" id="RKP38379.1"/>
    </source>
</evidence>
<proteinExistence type="predicted"/>
<protein>
    <submittedName>
        <fullName evidence="2">Uncharacterized protein</fullName>
    </submittedName>
</protein>
<dbReference type="Gene3D" id="1.25.40.10">
    <property type="entry name" value="Tetratricopeptide repeat domain"/>
    <property type="match status" value="1"/>
</dbReference>
<reference evidence="3" key="1">
    <citation type="journal article" date="2018" name="Nat. Microbiol.">
        <title>Leveraging single-cell genomics to expand the fungal tree of life.</title>
        <authorList>
            <person name="Ahrendt S.R."/>
            <person name="Quandt C.A."/>
            <person name="Ciobanu D."/>
            <person name="Clum A."/>
            <person name="Salamov A."/>
            <person name="Andreopoulos B."/>
            <person name="Cheng J.F."/>
            <person name="Woyke T."/>
            <person name="Pelin A."/>
            <person name="Henrissat B."/>
            <person name="Reynolds N.K."/>
            <person name="Benny G.L."/>
            <person name="Smith M.E."/>
            <person name="James T.Y."/>
            <person name="Grigoriev I.V."/>
        </authorList>
    </citation>
    <scope>NUCLEOTIDE SEQUENCE [LARGE SCALE GENOMIC DNA]</scope>
    <source>
        <strain evidence="3">RSA 468</strain>
    </source>
</reference>
<evidence type="ECO:0000313" key="3">
    <source>
        <dbReference type="Proteomes" id="UP000268162"/>
    </source>
</evidence>
<organism evidence="2 3">
    <name type="scientific">Dimargaris cristalligena</name>
    <dbReference type="NCBI Taxonomy" id="215637"/>
    <lineage>
        <taxon>Eukaryota</taxon>
        <taxon>Fungi</taxon>
        <taxon>Fungi incertae sedis</taxon>
        <taxon>Zoopagomycota</taxon>
        <taxon>Kickxellomycotina</taxon>
        <taxon>Dimargaritomycetes</taxon>
        <taxon>Dimargaritales</taxon>
        <taxon>Dimargaritaceae</taxon>
        <taxon>Dimargaris</taxon>
    </lineage>
</organism>
<gene>
    <name evidence="2" type="ORF">BJ085DRAFT_37885</name>
</gene>
<accession>A0A4V1J5A5</accession>
<keyword evidence="3" id="KW-1185">Reference proteome</keyword>